<dbReference type="Gene3D" id="6.10.140.1110">
    <property type="match status" value="1"/>
</dbReference>
<evidence type="ECO:0008006" key="4">
    <source>
        <dbReference type="Google" id="ProtNLM"/>
    </source>
</evidence>
<evidence type="ECO:0000313" key="3">
    <source>
        <dbReference type="Proteomes" id="UP000075324"/>
    </source>
</evidence>
<evidence type="ECO:0000313" key="2">
    <source>
        <dbReference type="EMBL" id="KYD29611.1"/>
    </source>
</evidence>
<feature type="coiled-coil region" evidence="1">
    <location>
        <begin position="22"/>
        <end position="49"/>
    </location>
</feature>
<reference evidence="2 3" key="1">
    <citation type="submission" date="2016-01" db="EMBL/GenBank/DDBJ databases">
        <title>Draft Genome Sequences of Seven Thermophilic Sporeformers Isolated from Foods.</title>
        <authorList>
            <person name="Berendsen E.M."/>
            <person name="Wells-Bennik M.H."/>
            <person name="Krawcyk A.O."/>
            <person name="De Jong A."/>
            <person name="Holsappel S."/>
            <person name="Eijlander R.T."/>
            <person name="Kuipers O.P."/>
        </authorList>
    </citation>
    <scope>NUCLEOTIDE SEQUENCE [LARGE SCALE GENOMIC DNA]</scope>
    <source>
        <strain evidence="2 3">B4110</strain>
    </source>
</reference>
<dbReference type="Pfam" id="PF11068">
    <property type="entry name" value="YlqD"/>
    <property type="match status" value="1"/>
</dbReference>
<dbReference type="InterPro" id="IPR021297">
    <property type="entry name" value="YlqD"/>
</dbReference>
<organism evidence="2 3">
    <name type="scientific">Parageobacillus toebii</name>
    <dbReference type="NCBI Taxonomy" id="153151"/>
    <lineage>
        <taxon>Bacteria</taxon>
        <taxon>Bacillati</taxon>
        <taxon>Bacillota</taxon>
        <taxon>Bacilli</taxon>
        <taxon>Bacillales</taxon>
        <taxon>Anoxybacillaceae</taxon>
        <taxon>Parageobacillus</taxon>
    </lineage>
</organism>
<dbReference type="EMBL" id="LQYW01000062">
    <property type="protein sequence ID" value="KYD29611.1"/>
    <property type="molecule type" value="Genomic_DNA"/>
</dbReference>
<gene>
    <name evidence="2" type="ORF">B4110_1181</name>
</gene>
<accession>A0A150MYR6</accession>
<sequence length="128" mass="15088">MKIIQTIEVRQIVTEKSKQALREAFLAQKQQLMRECDQLRFEQKRLEKTGKYSSSLLKQHFAKEMDARLEKIKLLDFQLEQLHILPLGSELKEREVQALIDVEVGDKWENVISKRAIIIEDGIVKEIR</sequence>
<evidence type="ECO:0000256" key="1">
    <source>
        <dbReference type="SAM" id="Coils"/>
    </source>
</evidence>
<comment type="caution">
    <text evidence="2">The sequence shown here is derived from an EMBL/GenBank/DDBJ whole genome shotgun (WGS) entry which is preliminary data.</text>
</comment>
<dbReference type="RefSeq" id="WP_062678233.1">
    <property type="nucleotide sequence ID" value="NZ_JAZHOX010000002.1"/>
</dbReference>
<dbReference type="AlphaFoldDB" id="A0A150MYR6"/>
<dbReference type="Proteomes" id="UP000075324">
    <property type="component" value="Unassembled WGS sequence"/>
</dbReference>
<dbReference type="PATRIC" id="fig|153151.4.peg.3568"/>
<name>A0A150MYR6_9BACL</name>
<keyword evidence="1" id="KW-0175">Coiled coil</keyword>
<proteinExistence type="predicted"/>
<protein>
    <recommendedName>
        <fullName evidence="4">YlqD protein</fullName>
    </recommendedName>
</protein>